<comment type="caution">
    <text evidence="2">The sequence shown here is derived from an EMBL/GenBank/DDBJ whole genome shotgun (WGS) entry which is preliminary data.</text>
</comment>
<evidence type="ECO:0000313" key="2">
    <source>
        <dbReference type="EMBL" id="KXS97915.1"/>
    </source>
</evidence>
<dbReference type="PANTHER" id="PTHR47643">
    <property type="entry name" value="TPR DOMAIN PROTEIN (AFU_ORTHOLOGUE AFUA_5G12710)"/>
    <property type="match status" value="1"/>
</dbReference>
<name>A0A139H614_9PEZI</name>
<protein>
    <recommendedName>
        <fullName evidence="1">SET domain-containing protein</fullName>
    </recommendedName>
</protein>
<gene>
    <name evidence="2" type="ORF">AC578_4372</name>
</gene>
<dbReference type="InterPro" id="IPR053209">
    <property type="entry name" value="Gramillin-biosynth_MTr"/>
</dbReference>
<dbReference type="SUPFAM" id="SSF82199">
    <property type="entry name" value="SET domain"/>
    <property type="match status" value="1"/>
</dbReference>
<accession>A0A139H614</accession>
<feature type="domain" description="SET" evidence="1">
    <location>
        <begin position="243"/>
        <end position="431"/>
    </location>
</feature>
<dbReference type="STRING" id="321146.A0A139H614"/>
<dbReference type="OrthoDB" id="438641at2759"/>
<dbReference type="SMART" id="SM00317">
    <property type="entry name" value="SET"/>
    <property type="match status" value="1"/>
</dbReference>
<proteinExistence type="predicted"/>
<dbReference type="Gene3D" id="2.170.270.10">
    <property type="entry name" value="SET domain"/>
    <property type="match status" value="1"/>
</dbReference>
<dbReference type="Proteomes" id="UP000070133">
    <property type="component" value="Unassembled WGS sequence"/>
</dbReference>
<dbReference type="AlphaFoldDB" id="A0A139H614"/>
<reference evidence="2 3" key="1">
    <citation type="submission" date="2015-07" db="EMBL/GenBank/DDBJ databases">
        <title>Comparative genomics of the Sigatoka disease complex on banana suggests a link between parallel evolutionary changes in Pseudocercospora fijiensis and Pseudocercospora eumusae and increased virulence on the banana host.</title>
        <authorList>
            <person name="Chang T.-C."/>
            <person name="Salvucci A."/>
            <person name="Crous P.W."/>
            <person name="Stergiopoulos I."/>
        </authorList>
    </citation>
    <scope>NUCLEOTIDE SEQUENCE [LARGE SCALE GENOMIC DNA]</scope>
    <source>
        <strain evidence="2 3">CBS 114824</strain>
    </source>
</reference>
<dbReference type="InterPro" id="IPR046341">
    <property type="entry name" value="SET_dom_sf"/>
</dbReference>
<dbReference type="InterPro" id="IPR001214">
    <property type="entry name" value="SET_dom"/>
</dbReference>
<evidence type="ECO:0000259" key="1">
    <source>
        <dbReference type="PROSITE" id="PS50280"/>
    </source>
</evidence>
<keyword evidence="3" id="KW-1185">Reference proteome</keyword>
<dbReference type="PANTHER" id="PTHR47643:SF2">
    <property type="entry name" value="TPR DOMAIN PROTEIN (AFU_ORTHOLOGUE AFUA_5G12710)"/>
    <property type="match status" value="1"/>
</dbReference>
<evidence type="ECO:0000313" key="3">
    <source>
        <dbReference type="Proteomes" id="UP000070133"/>
    </source>
</evidence>
<dbReference type="EMBL" id="LFZN01000129">
    <property type="protein sequence ID" value="KXS97915.1"/>
    <property type="molecule type" value="Genomic_DNA"/>
</dbReference>
<organism evidence="2 3">
    <name type="scientific">Pseudocercospora eumusae</name>
    <dbReference type="NCBI Taxonomy" id="321146"/>
    <lineage>
        <taxon>Eukaryota</taxon>
        <taxon>Fungi</taxon>
        <taxon>Dikarya</taxon>
        <taxon>Ascomycota</taxon>
        <taxon>Pezizomycotina</taxon>
        <taxon>Dothideomycetes</taxon>
        <taxon>Dothideomycetidae</taxon>
        <taxon>Mycosphaerellales</taxon>
        <taxon>Mycosphaerellaceae</taxon>
        <taxon>Pseudocercospora</taxon>
    </lineage>
</organism>
<dbReference type="PROSITE" id="PS50280">
    <property type="entry name" value="SET"/>
    <property type="match status" value="1"/>
</dbReference>
<dbReference type="Pfam" id="PF00856">
    <property type="entry name" value="SET"/>
    <property type="match status" value="1"/>
</dbReference>
<sequence length="628" mass="70054">MIESWKDRQEKQAIVDQVCEAYKRLQQLAPTFQGKPRREVAATNRDELLEFLETASKAPPALGIKAFIVEKPYPPCTATLDALTTITIPDLLLETHHVGKALVVRRIGPVWSAAVGGTYGIEDEEGNVDFLIFDGFNFAGDEVIASDAIFAIKQPYCKVDTAGKPRIKVSHPTDLVLLPPQDERMPLVWRLGSIAVAGETLSETEESYEDGVEELDLKSYDFDKIATGLSKAQPRVDIGSYLRRVEVRPSPGRGRGLFATEKVKMGDIILVEKATFVTYNHEPQAYSAIKFDIARNMITEDTRGAPYKDLARYLLKNSEARTKVLKLHSGSIKPPSTSELVDGKPVIDIFHLHEIWQNNAIACPTPIDVKSRAFPFRNTVSTDTGSGLWCHTSYANHSCVPNAEKSIVGDLVVLRANRDIERREEILISYGEYTDQEDKQQAFNMIWGFHCKCELCKAEETMSKENKSTREKLRAQITTPLPENITATSISETKTLATDLEATYTPTPPNIPRLAIAEAHSRLFTLHSKLHDPERAEQDLLNVLHATGIHLDENMNLLLSSSSSSKVLHEATILNLTILSELVTKRRDQVAARNLETLAEMLYGVLNGCMMGYEKLRVDAQVVLEQTL</sequence>